<dbReference type="RefSeq" id="WP_307338612.1">
    <property type="nucleotide sequence ID" value="NZ_JAUSUD010000004.1"/>
</dbReference>
<dbReference type="Pfam" id="PF07875">
    <property type="entry name" value="Coat_F"/>
    <property type="match status" value="1"/>
</dbReference>
<dbReference type="EMBL" id="JAUSUD010000004">
    <property type="protein sequence ID" value="MDQ0229991.1"/>
    <property type="molecule type" value="Genomic_DNA"/>
</dbReference>
<protein>
    <submittedName>
        <fullName evidence="1">Spore coat protein CotF</fullName>
    </submittedName>
</protein>
<reference evidence="1 2" key="1">
    <citation type="submission" date="2023-07" db="EMBL/GenBank/DDBJ databases">
        <title>Genomic Encyclopedia of Type Strains, Phase IV (KMG-IV): sequencing the most valuable type-strain genomes for metagenomic binning, comparative biology and taxonomic classification.</title>
        <authorList>
            <person name="Goeker M."/>
        </authorList>
    </citation>
    <scope>NUCLEOTIDE SEQUENCE [LARGE SCALE GENOMIC DNA]</scope>
    <source>
        <strain evidence="1 2">DSM 29005</strain>
    </source>
</reference>
<organism evidence="1 2">
    <name type="scientific">Metabacillus malikii</name>
    <dbReference type="NCBI Taxonomy" id="1504265"/>
    <lineage>
        <taxon>Bacteria</taxon>
        <taxon>Bacillati</taxon>
        <taxon>Bacillota</taxon>
        <taxon>Bacilli</taxon>
        <taxon>Bacillales</taxon>
        <taxon>Bacillaceae</taxon>
        <taxon>Metabacillus</taxon>
    </lineage>
</organism>
<comment type="caution">
    <text evidence="1">The sequence shown here is derived from an EMBL/GenBank/DDBJ whole genome shotgun (WGS) entry which is preliminary data.</text>
</comment>
<evidence type="ECO:0000313" key="1">
    <source>
        <dbReference type="EMBL" id="MDQ0229991.1"/>
    </source>
</evidence>
<dbReference type="InterPro" id="IPR012851">
    <property type="entry name" value="Spore_coat_CotF-like"/>
</dbReference>
<sequence>MPNNIEGRGLTNREMLQLCLELEKGRCRSLATTIMETSHVKLQKIYMACYERALSNHNALYNILSENGWYKTIDASQAEIEEVQNTIQHNLNPRSE</sequence>
<gene>
    <name evidence="1" type="ORF">J2S19_001243</name>
</gene>
<keyword evidence="2" id="KW-1185">Reference proteome</keyword>
<accession>A0ABT9ZCJ1</accession>
<keyword evidence="1" id="KW-0946">Virion</keyword>
<dbReference type="Proteomes" id="UP001234495">
    <property type="component" value="Unassembled WGS sequence"/>
</dbReference>
<evidence type="ECO:0000313" key="2">
    <source>
        <dbReference type="Proteomes" id="UP001234495"/>
    </source>
</evidence>
<keyword evidence="1" id="KW-0167">Capsid protein</keyword>
<proteinExistence type="predicted"/>
<name>A0ABT9ZCJ1_9BACI</name>